<feature type="transmembrane region" description="Helical" evidence="4">
    <location>
        <begin position="348"/>
        <end position="372"/>
    </location>
</feature>
<feature type="transmembrane region" description="Helical" evidence="4">
    <location>
        <begin position="55"/>
        <end position="75"/>
    </location>
</feature>
<dbReference type="SUPFAM" id="SSF103473">
    <property type="entry name" value="MFS general substrate transporter"/>
    <property type="match status" value="1"/>
</dbReference>
<keyword evidence="1 4" id="KW-0812">Transmembrane</keyword>
<dbReference type="InterPro" id="IPR050327">
    <property type="entry name" value="Proton-linked_MCT"/>
</dbReference>
<feature type="transmembrane region" description="Helical" evidence="4">
    <location>
        <begin position="313"/>
        <end position="336"/>
    </location>
</feature>
<comment type="caution">
    <text evidence="6">The sequence shown here is derived from an EMBL/GenBank/DDBJ whole genome shotgun (WGS) entry which is preliminary data.</text>
</comment>
<evidence type="ECO:0000256" key="3">
    <source>
        <dbReference type="ARBA" id="ARBA00023136"/>
    </source>
</evidence>
<evidence type="ECO:0000313" key="7">
    <source>
        <dbReference type="Proteomes" id="UP000445000"/>
    </source>
</evidence>
<dbReference type="EMBL" id="BLJN01000002">
    <property type="protein sequence ID" value="GFE79842.1"/>
    <property type="molecule type" value="Genomic_DNA"/>
</dbReference>
<feature type="transmembrane region" description="Helical" evidence="4">
    <location>
        <begin position="172"/>
        <end position="193"/>
    </location>
</feature>
<organism evidence="6 7">
    <name type="scientific">Steroidobacter agaridevorans</name>
    <dbReference type="NCBI Taxonomy" id="2695856"/>
    <lineage>
        <taxon>Bacteria</taxon>
        <taxon>Pseudomonadati</taxon>
        <taxon>Pseudomonadota</taxon>
        <taxon>Gammaproteobacteria</taxon>
        <taxon>Steroidobacterales</taxon>
        <taxon>Steroidobacteraceae</taxon>
        <taxon>Steroidobacter</taxon>
    </lineage>
</organism>
<feature type="transmembrane region" description="Helical" evidence="4">
    <location>
        <begin position="378"/>
        <end position="399"/>
    </location>
</feature>
<dbReference type="Gene3D" id="1.20.1250.20">
    <property type="entry name" value="MFS general substrate transporter like domains"/>
    <property type="match status" value="2"/>
</dbReference>
<dbReference type="InterPro" id="IPR011701">
    <property type="entry name" value="MFS"/>
</dbReference>
<protein>
    <submittedName>
        <fullName evidence="6">MFS transporter</fullName>
    </submittedName>
</protein>
<dbReference type="PANTHER" id="PTHR11360">
    <property type="entry name" value="MONOCARBOXYLATE TRANSPORTER"/>
    <property type="match status" value="1"/>
</dbReference>
<reference evidence="7" key="1">
    <citation type="submission" date="2020-01" db="EMBL/GenBank/DDBJ databases">
        <title>'Steroidobacter agaridevorans' sp. nov., agar-degrading bacteria isolated from rhizosphere soils.</title>
        <authorList>
            <person name="Ikenaga M."/>
            <person name="Kataoka M."/>
            <person name="Murouchi A."/>
            <person name="Katsuragi S."/>
            <person name="Sakai M."/>
        </authorList>
    </citation>
    <scope>NUCLEOTIDE SEQUENCE [LARGE SCALE GENOMIC DNA]</scope>
    <source>
        <strain evidence="7">YU21-B</strain>
    </source>
</reference>
<dbReference type="InterPro" id="IPR036259">
    <property type="entry name" value="MFS_trans_sf"/>
</dbReference>
<dbReference type="PANTHER" id="PTHR11360:SF290">
    <property type="entry name" value="MONOCARBOXYLATE MFS PERMEASE"/>
    <property type="match status" value="1"/>
</dbReference>
<dbReference type="Pfam" id="PF07690">
    <property type="entry name" value="MFS_1"/>
    <property type="match status" value="1"/>
</dbReference>
<feature type="domain" description="Major facilitator superfamily (MFS) profile" evidence="5">
    <location>
        <begin position="17"/>
        <end position="403"/>
    </location>
</feature>
<accession>A0A829YB39</accession>
<feature type="transmembrane region" description="Helical" evidence="4">
    <location>
        <begin position="14"/>
        <end position="35"/>
    </location>
</feature>
<name>A0A829YB39_9GAMM</name>
<evidence type="ECO:0000256" key="1">
    <source>
        <dbReference type="ARBA" id="ARBA00022692"/>
    </source>
</evidence>
<sequence>MDTHTSAAAEWRRFGFLPLAAALGYATSVLHVYSLGAFIGPLQQEFGWSRAQTSAGLTVSALISAIGCIPVGMLVDRIGPRRVGLIGVVAMCAALACLSTATGTPANWLALWGVLAVGTFFVQATVWTSAVASRFEASRGLAFAITLSGASLAATVYPILATWLIGNYGWRSAYVSMGGLWGVLVFPVLFLLFRGAHDRGRKEQAAAPAALTGITLSEGLRSAALYKLLMAAALFSFTVIGVAVHFVPILTDSGATPLSAAGIASLVGIFSIVGRLGTGFLLDKYPGHLVGAAAFLIPIAACVLLLTDGANPVSQAVAAAIFGLTLGSEVDVIAYLAAKHFGLKNFGALYGVLQMALAAGTAFGPLAAGAVFDRYQSYSMFLMLTAVLMAASAIALFTLGPARQTAAALSSPAPDYSPP</sequence>
<feature type="transmembrane region" description="Helical" evidence="4">
    <location>
        <begin position="224"/>
        <end position="246"/>
    </location>
</feature>
<feature type="transmembrane region" description="Helical" evidence="4">
    <location>
        <begin position="258"/>
        <end position="277"/>
    </location>
</feature>
<dbReference type="CDD" id="cd17355">
    <property type="entry name" value="MFS_YcxA_like"/>
    <property type="match status" value="1"/>
</dbReference>
<dbReference type="AlphaFoldDB" id="A0A829YB39"/>
<feature type="transmembrane region" description="Helical" evidence="4">
    <location>
        <begin position="289"/>
        <end position="307"/>
    </location>
</feature>
<keyword evidence="7" id="KW-1185">Reference proteome</keyword>
<dbReference type="GO" id="GO:0022857">
    <property type="term" value="F:transmembrane transporter activity"/>
    <property type="evidence" value="ECO:0007669"/>
    <property type="project" value="InterPro"/>
</dbReference>
<proteinExistence type="predicted"/>
<evidence type="ECO:0000256" key="4">
    <source>
        <dbReference type="SAM" id="Phobius"/>
    </source>
</evidence>
<feature type="transmembrane region" description="Helical" evidence="4">
    <location>
        <begin position="108"/>
        <end position="128"/>
    </location>
</feature>
<evidence type="ECO:0000259" key="5">
    <source>
        <dbReference type="PROSITE" id="PS50850"/>
    </source>
</evidence>
<evidence type="ECO:0000313" key="6">
    <source>
        <dbReference type="EMBL" id="GFE79842.1"/>
    </source>
</evidence>
<feature type="transmembrane region" description="Helical" evidence="4">
    <location>
        <begin position="82"/>
        <end position="102"/>
    </location>
</feature>
<dbReference type="RefSeq" id="WP_161811599.1">
    <property type="nucleotide sequence ID" value="NZ_BLJN01000002.1"/>
</dbReference>
<dbReference type="InterPro" id="IPR020846">
    <property type="entry name" value="MFS_dom"/>
</dbReference>
<keyword evidence="2 4" id="KW-1133">Transmembrane helix</keyword>
<feature type="transmembrane region" description="Helical" evidence="4">
    <location>
        <begin position="140"/>
        <end position="166"/>
    </location>
</feature>
<dbReference type="Proteomes" id="UP000445000">
    <property type="component" value="Unassembled WGS sequence"/>
</dbReference>
<dbReference type="PROSITE" id="PS50850">
    <property type="entry name" value="MFS"/>
    <property type="match status" value="1"/>
</dbReference>
<evidence type="ECO:0000256" key="2">
    <source>
        <dbReference type="ARBA" id="ARBA00022989"/>
    </source>
</evidence>
<gene>
    <name evidence="6" type="ORF">GCM10011487_18420</name>
</gene>
<keyword evidence="3 4" id="KW-0472">Membrane</keyword>